<gene>
    <name evidence="3" type="ORF">OFLC_LOCUS4715</name>
</gene>
<dbReference type="STRING" id="387005.A0A183HB53"/>
<dbReference type="Proteomes" id="UP000267606">
    <property type="component" value="Unassembled WGS sequence"/>
</dbReference>
<reference evidence="3 4" key="2">
    <citation type="submission" date="2018-11" db="EMBL/GenBank/DDBJ databases">
        <authorList>
            <consortium name="Pathogen Informatics"/>
        </authorList>
    </citation>
    <scope>NUCLEOTIDE SEQUENCE [LARGE SCALE GENOMIC DNA]</scope>
</reference>
<reference evidence="5" key="1">
    <citation type="submission" date="2016-06" db="UniProtKB">
        <authorList>
            <consortium name="WormBaseParasite"/>
        </authorList>
    </citation>
    <scope>IDENTIFICATION</scope>
</reference>
<feature type="region of interest" description="Disordered" evidence="1">
    <location>
        <begin position="1"/>
        <end position="22"/>
    </location>
</feature>
<evidence type="ECO:0000313" key="3">
    <source>
        <dbReference type="EMBL" id="VDO40830.1"/>
    </source>
</evidence>
<feature type="domain" description="Far11/STRP C-terminal" evidence="2">
    <location>
        <begin position="200"/>
        <end position="475"/>
    </location>
</feature>
<feature type="compositionally biased region" description="Polar residues" evidence="1">
    <location>
        <begin position="1"/>
        <end position="16"/>
    </location>
</feature>
<protein>
    <submittedName>
        <fullName evidence="5">DUF3402 domain-containing protein</fullName>
    </submittedName>
</protein>
<dbReference type="EMBL" id="UZAJ01003716">
    <property type="protein sequence ID" value="VDO40830.1"/>
    <property type="molecule type" value="Genomic_DNA"/>
</dbReference>
<dbReference type="GO" id="GO:0005829">
    <property type="term" value="C:cytosol"/>
    <property type="evidence" value="ECO:0007669"/>
    <property type="project" value="TreeGrafter"/>
</dbReference>
<accession>A0A183HB53</accession>
<evidence type="ECO:0000259" key="2">
    <source>
        <dbReference type="SMART" id="SM01293"/>
    </source>
</evidence>
<dbReference type="GO" id="GO:0007010">
    <property type="term" value="P:cytoskeleton organization"/>
    <property type="evidence" value="ECO:0007669"/>
    <property type="project" value="TreeGrafter"/>
</dbReference>
<dbReference type="WBParaSite" id="OFLC_0000471401-mRNA-1">
    <property type="protein sequence ID" value="OFLC_0000471401-mRNA-1"/>
    <property type="gene ID" value="OFLC_0000471401"/>
</dbReference>
<dbReference type="Pfam" id="PF11882">
    <property type="entry name" value="DUF3402"/>
    <property type="match status" value="2"/>
</dbReference>
<dbReference type="InterPro" id="IPR021819">
    <property type="entry name" value="Far11/STRP_C"/>
</dbReference>
<evidence type="ECO:0000313" key="5">
    <source>
        <dbReference type="WBParaSite" id="OFLC_0000471401-mRNA-1"/>
    </source>
</evidence>
<evidence type="ECO:0000313" key="4">
    <source>
        <dbReference type="Proteomes" id="UP000267606"/>
    </source>
</evidence>
<dbReference type="InterPro" id="IPR040185">
    <property type="entry name" value="Far11/STRP"/>
</dbReference>
<name>A0A183HB53_9BILA</name>
<proteinExistence type="predicted"/>
<evidence type="ECO:0000256" key="1">
    <source>
        <dbReference type="SAM" id="MobiDB-lite"/>
    </source>
</evidence>
<dbReference type="SMART" id="SM01293">
    <property type="entry name" value="DUF3402"/>
    <property type="match status" value="1"/>
</dbReference>
<dbReference type="PANTHER" id="PTHR13239">
    <property type="entry name" value="PROTEIN REQUIRED FOR HYPHAL ANASTOMOSIS HAM-2"/>
    <property type="match status" value="1"/>
</dbReference>
<dbReference type="PANTHER" id="PTHR13239:SF4">
    <property type="entry name" value="AT25231P"/>
    <property type="match status" value="1"/>
</dbReference>
<sequence length="477" mass="55186">MKSSSINGNDSEQNQGIVRPKKTLHPSARLICRQFACTTSASLEDKGNEVLNKMRSDCAEIDQLPTNLDLINDESSGNVDGDGLNDLVIEELSHTSVPFAVREEIPHMRKKLSRPSPLMRYVFDQSKFLFLMFSVEFEVHIQVIIHRSRTPPPIDILFRTSLPWNSKVREEDIETFLQSERMKFFNYRLPNDSTTLFGLPLPIQKSVEALRRHVYISLGELQANREKELNRYMFSQREDNIPMTSAEKLYRMMLPNLSQYIIALLKVLLAAAPSSKAKSEAINILSDVLTPETDNNEILSNSVSFDSSLSNILEQSVRIAIDVNRHKEIMVKAASAILILLMKHFRLNHIYQFEYIGQHLVFANCIPLILKFMDQNMVRYVQSKHELPPYNYPHAPLYYVRNNEEWPILDINNLEDIDSQSPSYYLWRNVFSAINLLRVLNKLTKWKHARTMMLVVFKSAPILKRSLRVKLVCYLLL</sequence>
<organism evidence="5">
    <name type="scientific">Onchocerca flexuosa</name>
    <dbReference type="NCBI Taxonomy" id="387005"/>
    <lineage>
        <taxon>Eukaryota</taxon>
        <taxon>Metazoa</taxon>
        <taxon>Ecdysozoa</taxon>
        <taxon>Nematoda</taxon>
        <taxon>Chromadorea</taxon>
        <taxon>Rhabditida</taxon>
        <taxon>Spirurina</taxon>
        <taxon>Spiruromorpha</taxon>
        <taxon>Filarioidea</taxon>
        <taxon>Onchocercidae</taxon>
        <taxon>Onchocerca</taxon>
    </lineage>
</organism>
<keyword evidence="4" id="KW-1185">Reference proteome</keyword>
<dbReference type="AlphaFoldDB" id="A0A183HB53"/>